<keyword evidence="3" id="KW-1185">Reference proteome</keyword>
<dbReference type="PANTHER" id="PTHR22946:SF8">
    <property type="entry name" value="ACETYL XYLAN ESTERASE DOMAIN-CONTAINING PROTEIN"/>
    <property type="match status" value="1"/>
</dbReference>
<dbReference type="EMBL" id="JXAK01000005">
    <property type="protein sequence ID" value="KIL41902.1"/>
    <property type="molecule type" value="Genomic_DNA"/>
</dbReference>
<dbReference type="SUPFAM" id="SSF53474">
    <property type="entry name" value="alpha/beta-Hydrolases"/>
    <property type="match status" value="2"/>
</dbReference>
<dbReference type="InterPro" id="IPR029058">
    <property type="entry name" value="AB_hydrolase_fold"/>
</dbReference>
<evidence type="ECO:0000313" key="2">
    <source>
        <dbReference type="EMBL" id="KIL41902.1"/>
    </source>
</evidence>
<protein>
    <recommendedName>
        <fullName evidence="1">Acetyl xylan esterase domain-containing protein</fullName>
    </recommendedName>
</protein>
<reference evidence="2 3" key="1">
    <citation type="submission" date="2014-12" db="EMBL/GenBank/DDBJ databases">
        <title>Draft genome sequence of Paenibacillus kamchatkensis strain B-2647.</title>
        <authorList>
            <person name="Karlyshev A.V."/>
            <person name="Kudryashova E.B."/>
        </authorList>
    </citation>
    <scope>NUCLEOTIDE SEQUENCE [LARGE SCALE GENOMIC DNA]</scope>
    <source>
        <strain evidence="2 3">VKM B-2647</strain>
    </source>
</reference>
<feature type="domain" description="Acetyl xylan esterase" evidence="1">
    <location>
        <begin position="67"/>
        <end position="214"/>
    </location>
</feature>
<dbReference type="Proteomes" id="UP000031967">
    <property type="component" value="Unassembled WGS sequence"/>
</dbReference>
<comment type="caution">
    <text evidence="2">The sequence shown here is derived from an EMBL/GenBank/DDBJ whole genome shotgun (WGS) entry which is preliminary data.</text>
</comment>
<name>A0ABR5ALT8_9BACL</name>
<evidence type="ECO:0000313" key="3">
    <source>
        <dbReference type="Proteomes" id="UP000031967"/>
    </source>
</evidence>
<gene>
    <name evidence="2" type="ORF">SD70_04705</name>
</gene>
<dbReference type="InterPro" id="IPR050261">
    <property type="entry name" value="FrsA_esterase"/>
</dbReference>
<dbReference type="PANTHER" id="PTHR22946">
    <property type="entry name" value="DIENELACTONE HYDROLASE DOMAIN-CONTAINING PROTEIN-RELATED"/>
    <property type="match status" value="1"/>
</dbReference>
<dbReference type="RefSeq" id="WP_041046105.1">
    <property type="nucleotide sequence ID" value="NZ_JXAK01000005.1"/>
</dbReference>
<organism evidence="2 3">
    <name type="scientific">Gordoniibacillus kamchatkensis</name>
    <dbReference type="NCBI Taxonomy" id="1590651"/>
    <lineage>
        <taxon>Bacteria</taxon>
        <taxon>Bacillati</taxon>
        <taxon>Bacillota</taxon>
        <taxon>Bacilli</taxon>
        <taxon>Bacillales</taxon>
        <taxon>Paenibacillaceae</taxon>
        <taxon>Gordoniibacillus</taxon>
    </lineage>
</organism>
<sequence length="659" mass="74040">MHMKHYLNQIARQMTEKPLPSFASEADFQRWRRQRQAQFHQMLGIDVYLNRPRTPLNVTITGTVECGTHKIHALYFESVPGLYVAANLYIPSNLSRPAPGILYLCGHAPKQKIHYQDHPRKFAQLGFVTLALDTIQLGEVHGIHHGTFSYGMFHWISKGYTPAAPEVWNAIRGLDLLSKLEEVDPDRLGVTGHSGGGSISWWTICADDRVKAMATSSGTGTIASHVRERTLDTHCDCNFPNNPYGWSLIEAYAIAAPRPVLIVSPDSDMHFKIDAVRQVYERLKAFYTHLGYERNAGFMEFHGPHSYSAESRKAIFSWFVTHLTEEHAVPEEMSDVDGIKESDDNLLVFRGNVPANDESTSVQDWFIPHARLNEINSKAELAEERRRAVKLLSEESFAAFPKQKLPVELVWEQELETNRFWLRQFSFESEPGWRLWGEIKGETGAPLAPAPAAISLRPPGDVRGIRSMELLQGLTSEWLKVRLDTRGTGDTAWGSELNWHIRRALALMGRTVASMRVWDALRGIEAVRTMPEVDEERIVIAGQGEMAVVALYAALLDGRVSAVIVRDPPGTHQVAADADGREGMLEIINCLRHLDLPQAAGLLWPIDIVFIGNRPDTFRWTETLYRTLGEPGGIWRLSSLADWPGSERAVSKRKGHGPS</sequence>
<dbReference type="InterPro" id="IPR008391">
    <property type="entry name" value="AXE1_dom"/>
</dbReference>
<dbReference type="Pfam" id="PF05448">
    <property type="entry name" value="AXE1"/>
    <property type="match status" value="1"/>
</dbReference>
<evidence type="ECO:0000259" key="1">
    <source>
        <dbReference type="Pfam" id="PF05448"/>
    </source>
</evidence>
<dbReference type="Gene3D" id="3.40.50.1820">
    <property type="entry name" value="alpha/beta hydrolase"/>
    <property type="match status" value="2"/>
</dbReference>
<proteinExistence type="predicted"/>
<accession>A0ABR5ALT8</accession>